<keyword evidence="2" id="KW-1185">Reference proteome</keyword>
<evidence type="ECO:0000313" key="1">
    <source>
        <dbReference type="EMBL" id="BCB90410.1"/>
    </source>
</evidence>
<reference evidence="1 2" key="2">
    <citation type="submission" date="2020-03" db="EMBL/GenBank/DDBJ databases">
        <authorList>
            <person name="Ichikawa N."/>
            <person name="Kimura A."/>
            <person name="Kitahashi Y."/>
            <person name="Uohara A."/>
        </authorList>
    </citation>
    <scope>NUCLEOTIDE SEQUENCE [LARGE SCALE GENOMIC DNA]</scope>
    <source>
        <strain evidence="1 2">NBRC 105367</strain>
    </source>
</reference>
<evidence type="ECO:0008006" key="3">
    <source>
        <dbReference type="Google" id="ProtNLM"/>
    </source>
</evidence>
<dbReference type="RefSeq" id="WP_173162726.1">
    <property type="nucleotide sequence ID" value="NZ_AP022871.1"/>
</dbReference>
<name>A0A6F8YW72_9ACTN</name>
<dbReference type="EMBL" id="AP022871">
    <property type="protein sequence ID" value="BCB90410.1"/>
    <property type="molecule type" value="Genomic_DNA"/>
</dbReference>
<dbReference type="AlphaFoldDB" id="A0A6F8YW72"/>
<proteinExistence type="predicted"/>
<sequence>MLRWEYALLVRRREASGASDWRLSYTWYSPDGSRQDVSALGDTAISHLNRAGARGWELVSTEEDVNNLEGTTEVHRYYLKRPLPERDPRA</sequence>
<dbReference type="KEGG" id="psuu:Psuf_077230"/>
<accession>A0A6F8YW72</accession>
<organism evidence="1 2">
    <name type="scientific">Phytohabitans suffuscus</name>
    <dbReference type="NCBI Taxonomy" id="624315"/>
    <lineage>
        <taxon>Bacteria</taxon>
        <taxon>Bacillati</taxon>
        <taxon>Actinomycetota</taxon>
        <taxon>Actinomycetes</taxon>
        <taxon>Micromonosporales</taxon>
        <taxon>Micromonosporaceae</taxon>
    </lineage>
</organism>
<dbReference type="Proteomes" id="UP000503011">
    <property type="component" value="Chromosome"/>
</dbReference>
<protein>
    <recommendedName>
        <fullName evidence="3">DUF4177 domain-containing protein</fullName>
    </recommendedName>
</protein>
<reference evidence="1 2" key="1">
    <citation type="submission" date="2020-03" db="EMBL/GenBank/DDBJ databases">
        <title>Whole genome shotgun sequence of Phytohabitans suffuscus NBRC 105367.</title>
        <authorList>
            <person name="Komaki H."/>
            <person name="Tamura T."/>
        </authorList>
    </citation>
    <scope>NUCLEOTIDE SEQUENCE [LARGE SCALE GENOMIC DNA]</scope>
    <source>
        <strain evidence="1 2">NBRC 105367</strain>
    </source>
</reference>
<evidence type="ECO:0000313" key="2">
    <source>
        <dbReference type="Proteomes" id="UP000503011"/>
    </source>
</evidence>
<gene>
    <name evidence="1" type="ORF">Psuf_077230</name>
</gene>